<proteinExistence type="predicted"/>
<evidence type="ECO:0000256" key="2">
    <source>
        <dbReference type="SAM" id="Phobius"/>
    </source>
</evidence>
<organism evidence="4 5">
    <name type="scientific">Candidatus Egerieousia excrementavium</name>
    <dbReference type="NCBI Taxonomy" id="2840778"/>
    <lineage>
        <taxon>Bacteria</taxon>
        <taxon>Pseudomonadati</taxon>
        <taxon>Bacteroidota</taxon>
        <taxon>Bacteroidia</taxon>
        <taxon>Bacteroidales</taxon>
        <taxon>Candidatus Egerieousia</taxon>
    </lineage>
</organism>
<keyword evidence="1" id="KW-0175">Coiled coil</keyword>
<evidence type="ECO:0000259" key="3">
    <source>
        <dbReference type="Pfam" id="PF01551"/>
    </source>
</evidence>
<dbReference type="Proteomes" id="UP000823635">
    <property type="component" value="Unassembled WGS sequence"/>
</dbReference>
<name>A0A9D9DM29_9BACT</name>
<dbReference type="InterPro" id="IPR016047">
    <property type="entry name" value="M23ase_b-sheet_dom"/>
</dbReference>
<dbReference type="CDD" id="cd12797">
    <property type="entry name" value="M23_peptidase"/>
    <property type="match status" value="1"/>
</dbReference>
<feature type="non-terminal residue" evidence="4">
    <location>
        <position position="267"/>
    </location>
</feature>
<dbReference type="InterPro" id="IPR050570">
    <property type="entry name" value="Cell_wall_metabolism_enzyme"/>
</dbReference>
<keyword evidence="2" id="KW-0472">Membrane</keyword>
<dbReference type="PANTHER" id="PTHR21666">
    <property type="entry name" value="PEPTIDASE-RELATED"/>
    <property type="match status" value="1"/>
</dbReference>
<feature type="coiled-coil region" evidence="1">
    <location>
        <begin position="54"/>
        <end position="88"/>
    </location>
</feature>
<evidence type="ECO:0000256" key="1">
    <source>
        <dbReference type="SAM" id="Coils"/>
    </source>
</evidence>
<gene>
    <name evidence="4" type="ORF">IAC68_06610</name>
</gene>
<reference evidence="4" key="2">
    <citation type="journal article" date="2021" name="PeerJ">
        <title>Extensive microbial diversity within the chicken gut microbiome revealed by metagenomics and culture.</title>
        <authorList>
            <person name="Gilroy R."/>
            <person name="Ravi A."/>
            <person name="Getino M."/>
            <person name="Pursley I."/>
            <person name="Horton D.L."/>
            <person name="Alikhan N.F."/>
            <person name="Baker D."/>
            <person name="Gharbi K."/>
            <person name="Hall N."/>
            <person name="Watson M."/>
            <person name="Adriaenssens E.M."/>
            <person name="Foster-Nyarko E."/>
            <person name="Jarju S."/>
            <person name="Secka A."/>
            <person name="Antonio M."/>
            <person name="Oren A."/>
            <person name="Chaudhuri R.R."/>
            <person name="La Ragione R."/>
            <person name="Hildebrand F."/>
            <person name="Pallen M.J."/>
        </authorList>
    </citation>
    <scope>NUCLEOTIDE SEQUENCE</scope>
    <source>
        <strain evidence="4">15467</strain>
    </source>
</reference>
<dbReference type="GO" id="GO:0004222">
    <property type="term" value="F:metalloendopeptidase activity"/>
    <property type="evidence" value="ECO:0007669"/>
    <property type="project" value="TreeGrafter"/>
</dbReference>
<dbReference type="SUPFAM" id="SSF51261">
    <property type="entry name" value="Duplicated hybrid motif"/>
    <property type="match status" value="1"/>
</dbReference>
<dbReference type="Pfam" id="PF01551">
    <property type="entry name" value="Peptidase_M23"/>
    <property type="match status" value="1"/>
</dbReference>
<keyword evidence="2" id="KW-1133">Transmembrane helix</keyword>
<accession>A0A9D9DM29</accession>
<sequence>MDKYKFNSDKLEFEEDRKGFLWWVKKGFKYLFLSLLLAVCYYVAISLLFSTEQERRLRRENRAMAKEYRLLEEKLDVLDNTISNLRVKDRDIYRLVFNSEPPAFSLSGSGAFSIGEIETLDNDRLVAESAQTLSALLDEAEEADKSIASIYESTGYLGADLAHIPTIVPLKDFLVSQSGASLGRKVNPFYKTVVMHDGMDLVASVGTEVVATADGRVSLTRRSSRESGNSVEIDHGNGYKTVYSHLGDILVRNGMVVERGETIARVG</sequence>
<dbReference type="InterPro" id="IPR011055">
    <property type="entry name" value="Dup_hybrid_motif"/>
</dbReference>
<dbReference type="PANTHER" id="PTHR21666:SF270">
    <property type="entry name" value="MUREIN HYDROLASE ACTIVATOR ENVC"/>
    <property type="match status" value="1"/>
</dbReference>
<dbReference type="Gene3D" id="2.70.70.10">
    <property type="entry name" value="Glucose Permease (Domain IIA)"/>
    <property type="match status" value="1"/>
</dbReference>
<comment type="caution">
    <text evidence="4">The sequence shown here is derived from an EMBL/GenBank/DDBJ whole genome shotgun (WGS) entry which is preliminary data.</text>
</comment>
<feature type="transmembrane region" description="Helical" evidence="2">
    <location>
        <begin position="30"/>
        <end position="49"/>
    </location>
</feature>
<reference evidence="4" key="1">
    <citation type="submission" date="2020-10" db="EMBL/GenBank/DDBJ databases">
        <authorList>
            <person name="Gilroy R."/>
        </authorList>
    </citation>
    <scope>NUCLEOTIDE SEQUENCE</scope>
    <source>
        <strain evidence="4">15467</strain>
    </source>
</reference>
<dbReference type="EMBL" id="JADINB010000143">
    <property type="protein sequence ID" value="MBO8429582.1"/>
    <property type="molecule type" value="Genomic_DNA"/>
</dbReference>
<protein>
    <submittedName>
        <fullName evidence="4">M23 family metallopeptidase</fullName>
    </submittedName>
</protein>
<feature type="domain" description="M23ase beta-sheet core" evidence="3">
    <location>
        <begin position="195"/>
        <end position="267"/>
    </location>
</feature>
<dbReference type="AlphaFoldDB" id="A0A9D9DM29"/>
<evidence type="ECO:0000313" key="5">
    <source>
        <dbReference type="Proteomes" id="UP000823635"/>
    </source>
</evidence>
<evidence type="ECO:0000313" key="4">
    <source>
        <dbReference type="EMBL" id="MBO8429582.1"/>
    </source>
</evidence>
<keyword evidence="2" id="KW-0812">Transmembrane</keyword>